<feature type="region of interest" description="Disordered" evidence="1">
    <location>
        <begin position="33"/>
        <end position="82"/>
    </location>
</feature>
<sequence length="390" mass="42683">MNDHTTKTCIIVATALVVVFFVTTFATGSSSTTKQQGLEVDLRESGNKNRSHAGVEATRASHSAEEKTTLQESKKSESREAVQSVRGIKTTLSDSGIEMVYQTVEKARGKTSRAILFLAHGCSHSATDFFDKSDDCKECIGLPIERKIVSTALDKGLSVVAVTSQDRGSKCWNPQDDVARIKKAVESFRKTNNLEKIPLVALGASSGGAIVHALGISSEPPAAIAVQIMPVPPEHLTEKYPPAIFWHMPRDQRGAPVIAEDINALKSFKRPVKELKCEPKPIDEEFFSRMIPEVSKQTSSKIAEIFKKKNIIDDKHMLVEDPRRTDWRKELAELEDVASGKLPLKADASGISELMNVAWAQHEFCDEGLEEALSFMMSHALNCTGGSCSA</sequence>
<evidence type="ECO:0000313" key="2">
    <source>
        <dbReference type="EMBL" id="CAE2309514.1"/>
    </source>
</evidence>
<protein>
    <submittedName>
        <fullName evidence="2">Uncharacterized protein</fullName>
    </submittedName>
</protein>
<name>A0A7S4KYP8_GUITH</name>
<dbReference type="PANTHER" id="PTHR35128:SF1">
    <property type="entry name" value="SECRETION-REGULATING GUANINE NUCLEOTIDE EXCHANGE FACTOR"/>
    <property type="match status" value="1"/>
</dbReference>
<dbReference type="PANTHER" id="PTHR35128">
    <property type="entry name" value="SECRETION-REGULATING GUANINE NUCLEOTIDE EXCHANGE FACTOR"/>
    <property type="match status" value="1"/>
</dbReference>
<organism evidence="2">
    <name type="scientific">Guillardia theta</name>
    <name type="common">Cryptophyte</name>
    <name type="synonym">Cryptomonas phi</name>
    <dbReference type="NCBI Taxonomy" id="55529"/>
    <lineage>
        <taxon>Eukaryota</taxon>
        <taxon>Cryptophyceae</taxon>
        <taxon>Pyrenomonadales</taxon>
        <taxon>Geminigeraceae</taxon>
        <taxon>Guillardia</taxon>
    </lineage>
</organism>
<evidence type="ECO:0000256" key="1">
    <source>
        <dbReference type="SAM" id="MobiDB-lite"/>
    </source>
</evidence>
<accession>A0A7S4KYP8</accession>
<dbReference type="AlphaFoldDB" id="A0A7S4KYP8"/>
<dbReference type="InterPro" id="IPR029058">
    <property type="entry name" value="AB_hydrolase_fold"/>
</dbReference>
<dbReference type="SUPFAM" id="SSF53474">
    <property type="entry name" value="alpha/beta-Hydrolases"/>
    <property type="match status" value="1"/>
</dbReference>
<proteinExistence type="predicted"/>
<feature type="compositionally biased region" description="Basic and acidic residues" evidence="1">
    <location>
        <begin position="62"/>
        <end position="80"/>
    </location>
</feature>
<dbReference type="EMBL" id="HBKN01026554">
    <property type="protein sequence ID" value="CAE2309514.1"/>
    <property type="molecule type" value="Transcribed_RNA"/>
</dbReference>
<reference evidence="2" key="1">
    <citation type="submission" date="2021-01" db="EMBL/GenBank/DDBJ databases">
        <authorList>
            <person name="Corre E."/>
            <person name="Pelletier E."/>
            <person name="Niang G."/>
            <person name="Scheremetjew M."/>
            <person name="Finn R."/>
            <person name="Kale V."/>
            <person name="Holt S."/>
            <person name="Cochrane G."/>
            <person name="Meng A."/>
            <person name="Brown T."/>
            <person name="Cohen L."/>
        </authorList>
    </citation>
    <scope>NUCLEOTIDE SEQUENCE</scope>
    <source>
        <strain evidence="2">CCMP 2712</strain>
    </source>
</reference>
<dbReference type="Gene3D" id="3.40.50.1820">
    <property type="entry name" value="alpha/beta hydrolase"/>
    <property type="match status" value="1"/>
</dbReference>
<gene>
    <name evidence="2" type="ORF">GTHE00462_LOCUS20524</name>
</gene>